<feature type="transmembrane region" description="Helical" evidence="2">
    <location>
        <begin position="205"/>
        <end position="225"/>
    </location>
</feature>
<comment type="caution">
    <text evidence="3">The sequence shown here is derived from an EMBL/GenBank/DDBJ whole genome shotgun (WGS) entry which is preliminary data.</text>
</comment>
<feature type="transmembrane region" description="Helical" evidence="2">
    <location>
        <begin position="383"/>
        <end position="399"/>
    </location>
</feature>
<evidence type="ECO:0000313" key="3">
    <source>
        <dbReference type="EMBL" id="GLC26706.1"/>
    </source>
</evidence>
<name>A0AA37QD50_9BACT</name>
<feature type="transmembrane region" description="Helical" evidence="2">
    <location>
        <begin position="237"/>
        <end position="268"/>
    </location>
</feature>
<evidence type="ECO:0000256" key="2">
    <source>
        <dbReference type="SAM" id="Phobius"/>
    </source>
</evidence>
<evidence type="ECO:0000313" key="4">
    <source>
        <dbReference type="Proteomes" id="UP001161325"/>
    </source>
</evidence>
<feature type="compositionally biased region" description="Low complexity" evidence="1">
    <location>
        <begin position="11"/>
        <end position="21"/>
    </location>
</feature>
<feature type="region of interest" description="Disordered" evidence="1">
    <location>
        <begin position="1"/>
        <end position="21"/>
    </location>
</feature>
<feature type="transmembrane region" description="Helical" evidence="2">
    <location>
        <begin position="280"/>
        <end position="303"/>
    </location>
</feature>
<reference evidence="3" key="1">
    <citation type="submission" date="2022-08" db="EMBL/GenBank/DDBJ databases">
        <title>Draft genome sequencing of Roseisolibacter agri AW1220.</title>
        <authorList>
            <person name="Tobiishi Y."/>
            <person name="Tonouchi A."/>
        </authorList>
    </citation>
    <scope>NUCLEOTIDE SEQUENCE</scope>
    <source>
        <strain evidence="3">AW1220</strain>
    </source>
</reference>
<feature type="transmembrane region" description="Helical" evidence="2">
    <location>
        <begin position="339"/>
        <end position="362"/>
    </location>
</feature>
<dbReference type="RefSeq" id="WP_284351162.1">
    <property type="nucleotide sequence ID" value="NZ_BRXS01000005.1"/>
</dbReference>
<keyword evidence="2" id="KW-0812">Transmembrane</keyword>
<keyword evidence="4" id="KW-1185">Reference proteome</keyword>
<proteinExistence type="predicted"/>
<protein>
    <submittedName>
        <fullName evidence="3">Uncharacterized protein</fullName>
    </submittedName>
</protein>
<feature type="transmembrane region" description="Helical" evidence="2">
    <location>
        <begin position="171"/>
        <end position="193"/>
    </location>
</feature>
<keyword evidence="2" id="KW-1133">Transmembrane helix</keyword>
<keyword evidence="2" id="KW-0472">Membrane</keyword>
<evidence type="ECO:0000256" key="1">
    <source>
        <dbReference type="SAM" id="MobiDB-lite"/>
    </source>
</evidence>
<dbReference type="Proteomes" id="UP001161325">
    <property type="component" value="Unassembled WGS sequence"/>
</dbReference>
<accession>A0AA37QD50</accession>
<feature type="transmembrane region" description="Helical" evidence="2">
    <location>
        <begin position="112"/>
        <end position="133"/>
    </location>
</feature>
<dbReference type="EMBL" id="BRXS01000005">
    <property type="protein sequence ID" value="GLC26706.1"/>
    <property type="molecule type" value="Genomic_DNA"/>
</dbReference>
<sequence>MPSLAPPDPRPAAVAADPPGAAPSGAAARRVPWQRALASLVLVACAAWSARLLWWARDYVPMWDARIYAECAVSAAERPFALEALRCGGHPSHAYIGVLSLLQRLDVGNPQLLLLANAALLALGAVAFARLLRSAFPDEEVALERALLVGALLLDPAVLSSVLHVNVDVGVLAFLVGAAAALAERRLWIAALFGLLASFSKETGALLYAALAAIHVAVLALPQPVPRPVRLGAYAGVLGALLSVLLVPWGPWSAPLAVGVALAAARLASGTPWRIDGRRWLAVAATHAPLALPPVLYAAHLLWRGHANAAGGALWAGTSGGDVAQMLLHPQLGPEARTFLALILVLNFHWIPSVALAADLAVGLRRFVARLAPRTVPHARADAVMVVTLFAVAAVYLVTRFPSLVMARYVVPVFPYVFAAALASLLRLRVPAVARRVALAAFVALLAWSARATPDPVSRALWGTYRVGRHELLYVNSFAGTCCGRGLNQAIYNLEFLRFAQLTQAALSHVRPVATGRTLVLPGPADWLSINALDRDERRRLRGRDLTVPTLMRAQDLADGRALPDTAWFLDVAYFPGDAELARVARLYHVGAPDSLWIDGYGIGVRRLVRRADAGSAPR</sequence>
<organism evidence="3 4">
    <name type="scientific">Roseisolibacter agri</name>
    <dbReference type="NCBI Taxonomy" id="2014610"/>
    <lineage>
        <taxon>Bacteria</taxon>
        <taxon>Pseudomonadati</taxon>
        <taxon>Gemmatimonadota</taxon>
        <taxon>Gemmatimonadia</taxon>
        <taxon>Gemmatimonadales</taxon>
        <taxon>Gemmatimonadaceae</taxon>
        <taxon>Roseisolibacter</taxon>
    </lineage>
</organism>
<feature type="transmembrane region" description="Helical" evidence="2">
    <location>
        <begin position="405"/>
        <end position="426"/>
    </location>
</feature>
<feature type="compositionally biased region" description="Pro residues" evidence="1">
    <location>
        <begin position="1"/>
        <end position="10"/>
    </location>
</feature>
<dbReference type="AlphaFoldDB" id="A0AA37QD50"/>
<feature type="transmembrane region" description="Helical" evidence="2">
    <location>
        <begin position="36"/>
        <end position="56"/>
    </location>
</feature>
<gene>
    <name evidence="3" type="ORF">rosag_32190</name>
</gene>